<dbReference type="EMBL" id="JBHSIU010000018">
    <property type="protein sequence ID" value="MFC4999606.1"/>
    <property type="molecule type" value="Genomic_DNA"/>
</dbReference>
<dbReference type="Proteomes" id="UP001595912">
    <property type="component" value="Unassembled WGS sequence"/>
</dbReference>
<comment type="caution">
    <text evidence="1">The sequence shown here is derived from an EMBL/GenBank/DDBJ whole genome shotgun (WGS) entry which is preliminary data.</text>
</comment>
<proteinExistence type="predicted"/>
<name>A0ABV9VT60_9ACTN</name>
<dbReference type="RefSeq" id="WP_380116078.1">
    <property type="nucleotide sequence ID" value="NZ_JBHSIU010000018.1"/>
</dbReference>
<accession>A0ABV9VT60</accession>
<organism evidence="1 2">
    <name type="scientific">Dactylosporangium cerinum</name>
    <dbReference type="NCBI Taxonomy" id="1434730"/>
    <lineage>
        <taxon>Bacteria</taxon>
        <taxon>Bacillati</taxon>
        <taxon>Actinomycetota</taxon>
        <taxon>Actinomycetes</taxon>
        <taxon>Micromonosporales</taxon>
        <taxon>Micromonosporaceae</taxon>
        <taxon>Dactylosporangium</taxon>
    </lineage>
</organism>
<keyword evidence="2" id="KW-1185">Reference proteome</keyword>
<evidence type="ECO:0008006" key="3">
    <source>
        <dbReference type="Google" id="ProtNLM"/>
    </source>
</evidence>
<evidence type="ECO:0000313" key="1">
    <source>
        <dbReference type="EMBL" id="MFC4999606.1"/>
    </source>
</evidence>
<sequence length="843" mass="87740">MSFEPAVVPPGLARLRRRLATYHDFLDELVRDIEQSTVDGEPLGRRWDVEGDPRAMKLAQLWAYVAEGVAAYTELAAGEAYLPTAQDWTDLRRLAGLVGYRPQQRVAAQGWVMVDTDRGAAPLVPAGTRVQAPGTPDRPAQVFEVAEETQLYADRAGLTATPVPVPAAPTGPTLRFLQDPGFRVGDRVLFVEELAPTGPAAPPPWSADWSTWWIWLIWWWYLYQAAMSAGATPLAVARVRKRVADLGTVVVTFDRDLGPLLSDPSKVYAAYRVVTAAGSARRQTAAVRIPATGAPSATNDKLQLAAFYTGPANLESAAVVLDTQLDELSPGQRVAVVDWGLGRGATIETTNLPACDVAEPTMHSRLDWEVAPGSTVPASRLQFGSQLAALARATITGRPVRVYVVGPRIPAQHYDLPTAVTGSPARLRLYPAPGAAHPVQRITLRNPAGTWDVLACTPAPASAQELPPPGGGPEAPRGLIVDLVGVALPLPADRAPASANLVRVRHGSTTVSTLGSGDASRPGQRFAVPKAPVTADLAPDGTPVSTLEVRVAGLLWPERPTLYGAGATDAYTTALGPDGAQTVVTGDGVEGNRLPTGRNTVAATYRVGGGTVGELPAGAITALLGSVRGVKRVVGAGPTSGGADQDDPRRIRRLAPGRSRVGDRAVSRADLADLARAFPGVSHAAAWRGAGPAGCPCGRTGEHVAFLRLGTTGPRPPIGAEVASLAAYLDGRRDVTVPLCVTAGTVTLLPLTAQIVPDPRARPADVVAAVVALLTAAGGPLDPLDRALGVALDRSDVMVHVHAAAGVVGVPVLTLGAAPAQGPPARYELVALAPDPVVTAVTP</sequence>
<reference evidence="2" key="1">
    <citation type="journal article" date="2019" name="Int. J. Syst. Evol. Microbiol.">
        <title>The Global Catalogue of Microorganisms (GCM) 10K type strain sequencing project: providing services to taxonomists for standard genome sequencing and annotation.</title>
        <authorList>
            <consortium name="The Broad Institute Genomics Platform"/>
            <consortium name="The Broad Institute Genome Sequencing Center for Infectious Disease"/>
            <person name="Wu L."/>
            <person name="Ma J."/>
        </authorList>
    </citation>
    <scope>NUCLEOTIDE SEQUENCE [LARGE SCALE GENOMIC DNA]</scope>
    <source>
        <strain evidence="2">CGMCC 4.7152</strain>
    </source>
</reference>
<gene>
    <name evidence="1" type="ORF">ACFPIJ_17415</name>
</gene>
<evidence type="ECO:0000313" key="2">
    <source>
        <dbReference type="Proteomes" id="UP001595912"/>
    </source>
</evidence>
<protein>
    <recommendedName>
        <fullName evidence="3">Baseplate assembly protein</fullName>
    </recommendedName>
</protein>